<comment type="caution">
    <text evidence="1">The sequence shown here is derived from an EMBL/GenBank/DDBJ whole genome shotgun (WGS) entry which is preliminary data.</text>
</comment>
<organism evidence="1 2">
    <name type="scientific">Macrococcoides goetzii</name>
    <dbReference type="NCBI Taxonomy" id="1891097"/>
    <lineage>
        <taxon>Bacteria</taxon>
        <taxon>Bacillati</taxon>
        <taxon>Bacillota</taxon>
        <taxon>Bacilli</taxon>
        <taxon>Bacillales</taxon>
        <taxon>Staphylococcaceae</taxon>
        <taxon>Macrococcoides</taxon>
    </lineage>
</organism>
<evidence type="ECO:0000313" key="2">
    <source>
        <dbReference type="Proteomes" id="UP000229523"/>
    </source>
</evidence>
<reference evidence="1 2" key="1">
    <citation type="journal article" date="2018" name="Front. Microbiol.">
        <title>Description and Comparative Genomics of Macrococcus caseolyticus subsp. hominis subsp. nov., Macrococcus goetzii sp. nov., Macrococcus epidermidis sp. nov., and Macrococcus bohemicus sp. nov., Novel Macrococci From Human Clinical Material With Virulence Potential and Suspected Uptake of Foreign DNA by Natural Transformation.</title>
        <authorList>
            <person name="Maslanova I."/>
            <person name="Wertheimer Z."/>
            <person name="Sedlacek I."/>
            <person name="Svec P."/>
            <person name="Indrakova A."/>
            <person name="Kovarovic V."/>
            <person name="Schumann P."/>
            <person name="Sproer C."/>
            <person name="Kralova S."/>
            <person name="Sedo O."/>
            <person name="Kristofova L."/>
            <person name="Vrbovska V."/>
            <person name="Fuzik T."/>
            <person name="Petras P."/>
            <person name="Zdrahal Z."/>
            <person name="Ruzickova V."/>
            <person name="Doskar J."/>
            <person name="Pantucek R."/>
        </authorList>
    </citation>
    <scope>NUCLEOTIDE SEQUENCE [LARGE SCALE GENOMIC DNA]</scope>
    <source>
        <strain evidence="1 2">CCM 4927</strain>
    </source>
</reference>
<gene>
    <name evidence="1" type="ORF">BFS35_012675</name>
</gene>
<protein>
    <submittedName>
        <fullName evidence="1">Uncharacterized protein</fullName>
    </submittedName>
</protein>
<evidence type="ECO:0000313" key="1">
    <source>
        <dbReference type="EMBL" id="RAI79065.1"/>
    </source>
</evidence>
<name>A0A2G5NUE6_9STAP</name>
<sequence>MITMPDILDKKIIKRLKKGKFHYNGAKLTMSYKQIKDRLGDALNDKPSSDYPGSKIYDAKAYPEVISFSFAGKPKWKKNKLKLITIDYNHLDQFYDIKAKDIRKAWGKPNKKKKNSFDWDDEGEFDTYTYRYGHAWLWFDKEKNLFAMTYLNRKLQKKWADI</sequence>
<dbReference type="Proteomes" id="UP000229523">
    <property type="component" value="Unassembled WGS sequence"/>
</dbReference>
<proteinExistence type="predicted"/>
<dbReference type="AlphaFoldDB" id="A0A2G5NUE6"/>
<keyword evidence="2" id="KW-1185">Reference proteome</keyword>
<accession>A0A2G5NUE6</accession>
<dbReference type="EMBL" id="MJBI02000011">
    <property type="protein sequence ID" value="RAI79065.1"/>
    <property type="molecule type" value="Genomic_DNA"/>
</dbReference>
<dbReference type="RefSeq" id="WP_099577174.1">
    <property type="nucleotide sequence ID" value="NZ_MJBI02000011.1"/>
</dbReference>